<protein>
    <recommendedName>
        <fullName evidence="2">EF-hand domain-containing protein</fullName>
    </recommendedName>
</protein>
<dbReference type="GO" id="GO:0005509">
    <property type="term" value="F:calcium ion binding"/>
    <property type="evidence" value="ECO:0007669"/>
    <property type="project" value="InterPro"/>
</dbReference>
<feature type="compositionally biased region" description="Polar residues" evidence="1">
    <location>
        <begin position="413"/>
        <end position="432"/>
    </location>
</feature>
<reference evidence="3" key="1">
    <citation type="submission" date="2021-01" db="EMBL/GenBank/DDBJ databases">
        <authorList>
            <person name="Corre E."/>
            <person name="Pelletier E."/>
            <person name="Niang G."/>
            <person name="Scheremetjew M."/>
            <person name="Finn R."/>
            <person name="Kale V."/>
            <person name="Holt S."/>
            <person name="Cochrane G."/>
            <person name="Meng A."/>
            <person name="Brown T."/>
            <person name="Cohen L."/>
        </authorList>
    </citation>
    <scope>NUCLEOTIDE SEQUENCE</scope>
    <source>
        <strain evidence="3">CCMP3105</strain>
    </source>
</reference>
<feature type="compositionally biased region" description="Low complexity" evidence="1">
    <location>
        <begin position="601"/>
        <end position="615"/>
    </location>
</feature>
<dbReference type="Gene3D" id="1.25.40.10">
    <property type="entry name" value="Tetratricopeptide repeat domain"/>
    <property type="match status" value="1"/>
</dbReference>
<accession>A0A7S4UBP6</accession>
<dbReference type="InterPro" id="IPR011990">
    <property type="entry name" value="TPR-like_helical_dom_sf"/>
</dbReference>
<gene>
    <name evidence="3" type="ORF">AMON00008_LOCUS7509</name>
</gene>
<dbReference type="InterPro" id="IPR018247">
    <property type="entry name" value="EF_Hand_1_Ca_BS"/>
</dbReference>
<sequence>MQTPRQIAKNLLLRAGGQQEDGEPPLPSVIEEDLERRELSSSGPSRAGSSRRLSAAESLERPPPPLRYAPSLQIPQGVLTGYLGNGYNFDNHSVSKALEQANCHFAHRQLRQALDTYGAAYELGRLNYDYRPLMHDLVLRRVLCHSMMGQFKEGIQECELALQIIPNSSTAYLLAGLLHSKLEDSDSANEAFQSSVTHNRELRDVIDSIIALFTLGQGDHDRAVEICNRVLERSRHPFALLVRGDAYKFHPSGYFLNRATKDYTELLENDIGAQAFVGEKFNKALHARADDMLLRFHPRLLADGPRPYNKYPLYGQSQPFLVVALVICAVGKLRAWVRSTKLVRDVEMMNEELLQQRACAEHRMWKLYEAQQKLAGTEAHAEVWGPANPELRVRRYRRFWMERPLNFPRRGDSLSQGPSISPRSGSPWSTPRRQSRAREAANQPSEVQEKPEWGARNELFDRIDSNQDGVITRKEFNRFVLEAKTPCTIASNIPPPAKRSEIVEAAAALARKAVDDSDKNWPLGPLASRLKAASEAEDQKVRNGSPAIRVKAAVVPDEPRRVRECSACRYEAMAGSSPAGVTGCSRCMHAAAGPDGRRSRSSSPRPRAEAAAESDVPLPRISGSMARGKAEPASPSNEAPSKPFTPAAGGTTRPPSPGSALLGGSLEDSPAETCKDFAASGKQGATVTEALEAAVRLARSIPPSVAAATPPKLKRGHDWSEEQWLERAIQLADEFRGASGIGISGARVEPELSGRFRRPVPQPPPKAEPLVPPTSTTVKLPVAGPNRGTTTQLSNWGTTPTMRRDSLVTNHSNDDSDGPCQPDDDQGFVGVFRPGLPPGSKVPMSLVEAIETYGFEVLPDWYTPLDQIYEITEMMPYMAQEESVVPVPGLTGAAGFSYVVPKSPRRSEHGVTLATAYMPPRPNEATTKRYHSKLVATRLPSARGASQPVGGSRGCPNCGAPATNKVDLPHRTAASIDCGGSDLPWEETQHYQQEGSEEACCYCCRWRD</sequence>
<organism evidence="3">
    <name type="scientific">Alexandrium monilatum</name>
    <dbReference type="NCBI Taxonomy" id="311494"/>
    <lineage>
        <taxon>Eukaryota</taxon>
        <taxon>Sar</taxon>
        <taxon>Alveolata</taxon>
        <taxon>Dinophyceae</taxon>
        <taxon>Gonyaulacales</taxon>
        <taxon>Pyrocystaceae</taxon>
        <taxon>Alexandrium</taxon>
    </lineage>
</organism>
<dbReference type="PROSITE" id="PS00018">
    <property type="entry name" value="EF_HAND_1"/>
    <property type="match status" value="1"/>
</dbReference>
<feature type="region of interest" description="Disordered" evidence="1">
    <location>
        <begin position="1"/>
        <end position="70"/>
    </location>
</feature>
<feature type="compositionally biased region" description="Low complexity" evidence="1">
    <location>
        <begin position="40"/>
        <end position="57"/>
    </location>
</feature>
<evidence type="ECO:0000259" key="2">
    <source>
        <dbReference type="PROSITE" id="PS50222"/>
    </source>
</evidence>
<feature type="domain" description="EF-hand" evidence="2">
    <location>
        <begin position="458"/>
        <end position="486"/>
    </location>
</feature>
<name>A0A7S4UBP6_9DINO</name>
<evidence type="ECO:0000256" key="1">
    <source>
        <dbReference type="SAM" id="MobiDB-lite"/>
    </source>
</evidence>
<feature type="region of interest" description="Disordered" evidence="1">
    <location>
        <begin position="591"/>
        <end position="671"/>
    </location>
</feature>
<feature type="compositionally biased region" description="Pro residues" evidence="1">
    <location>
        <begin position="760"/>
        <end position="772"/>
    </location>
</feature>
<dbReference type="PROSITE" id="PS50222">
    <property type="entry name" value="EF_HAND_2"/>
    <property type="match status" value="1"/>
</dbReference>
<dbReference type="AlphaFoldDB" id="A0A7S4UBP6"/>
<dbReference type="InterPro" id="IPR002048">
    <property type="entry name" value="EF_hand_dom"/>
</dbReference>
<proteinExistence type="predicted"/>
<feature type="compositionally biased region" description="Polar residues" evidence="1">
    <location>
        <begin position="787"/>
        <end position="801"/>
    </location>
</feature>
<dbReference type="SMART" id="SM00028">
    <property type="entry name" value="TPR"/>
    <property type="match status" value="4"/>
</dbReference>
<dbReference type="SUPFAM" id="SSF48452">
    <property type="entry name" value="TPR-like"/>
    <property type="match status" value="1"/>
</dbReference>
<evidence type="ECO:0000313" key="3">
    <source>
        <dbReference type="EMBL" id="CAE4567890.1"/>
    </source>
</evidence>
<dbReference type="EMBL" id="HBNR01011630">
    <property type="protein sequence ID" value="CAE4567890.1"/>
    <property type="molecule type" value="Transcribed_RNA"/>
</dbReference>
<feature type="region of interest" description="Disordered" evidence="1">
    <location>
        <begin position="749"/>
        <end position="801"/>
    </location>
</feature>
<dbReference type="InterPro" id="IPR019734">
    <property type="entry name" value="TPR_rpt"/>
</dbReference>
<feature type="region of interest" description="Disordered" evidence="1">
    <location>
        <begin position="410"/>
        <end position="454"/>
    </location>
</feature>